<dbReference type="EMBL" id="MCGH01000003">
    <property type="protein sequence ID" value="ODM03725.1"/>
    <property type="molecule type" value="Genomic_DNA"/>
</dbReference>
<organism evidence="1 2">
    <name type="scientific">Eisenbergiella tayi</name>
    <dbReference type="NCBI Taxonomy" id="1432052"/>
    <lineage>
        <taxon>Bacteria</taxon>
        <taxon>Bacillati</taxon>
        <taxon>Bacillota</taxon>
        <taxon>Clostridia</taxon>
        <taxon>Lachnospirales</taxon>
        <taxon>Lachnospiraceae</taxon>
        <taxon>Eisenbergiella</taxon>
    </lineage>
</organism>
<protein>
    <submittedName>
        <fullName evidence="1">Uncharacterized protein</fullName>
    </submittedName>
</protein>
<reference evidence="1 2" key="1">
    <citation type="submission" date="2016-07" db="EMBL/GenBank/DDBJ databases">
        <title>Characterization of isolates of Eisenbergiella tayi derived from blood cultures, using whole genome sequencing.</title>
        <authorList>
            <person name="Burdz T."/>
            <person name="Wiebe D."/>
            <person name="Huynh C."/>
            <person name="Bernard K."/>
        </authorList>
    </citation>
    <scope>NUCLEOTIDE SEQUENCE [LARGE SCALE GENOMIC DNA]</scope>
    <source>
        <strain evidence="1 2">NML 110608</strain>
    </source>
</reference>
<accession>A0A1E3A4N0</accession>
<dbReference type="AlphaFoldDB" id="A0A1E3A4N0"/>
<gene>
    <name evidence="1" type="ORF">BEI61_04524</name>
</gene>
<dbReference type="RefSeq" id="WP_069154130.1">
    <property type="nucleotide sequence ID" value="NZ_CAJLDD010000050.1"/>
</dbReference>
<name>A0A1E3A4N0_9FIRM</name>
<comment type="caution">
    <text evidence="1">The sequence shown here is derived from an EMBL/GenBank/DDBJ whole genome shotgun (WGS) entry which is preliminary data.</text>
</comment>
<sequence length="76" mass="8733">MDKNREYFIIENHSIIKKVRIIKFIGGFYTINIEGTSKYLRVHPSRIYSTYTDASGAAVSGKNKYGTERMKNGQLL</sequence>
<evidence type="ECO:0000313" key="1">
    <source>
        <dbReference type="EMBL" id="ODM03725.1"/>
    </source>
</evidence>
<evidence type="ECO:0000313" key="2">
    <source>
        <dbReference type="Proteomes" id="UP000094067"/>
    </source>
</evidence>
<proteinExistence type="predicted"/>
<dbReference type="Proteomes" id="UP000094067">
    <property type="component" value="Unassembled WGS sequence"/>
</dbReference>